<accession>A0ABN2MZ30</accession>
<comment type="caution">
    <text evidence="1">The sequence shown here is derived from an EMBL/GenBank/DDBJ whole genome shotgun (WGS) entry which is preliminary data.</text>
</comment>
<sequence length="118" mass="12415">MLDGPGGELEVELHRILTLLERRIVAPACRGPAVVDGTGRGRPIPLVLDVLDGYVNYAWSVVVTASQVIVLRGPCPEVALGGGRRQLLTISSKESFLIPSTQALAVPVSSAWSSADGK</sequence>
<dbReference type="Proteomes" id="UP001500449">
    <property type="component" value="Unassembled WGS sequence"/>
</dbReference>
<dbReference type="EMBL" id="BAAAQK010000005">
    <property type="protein sequence ID" value="GAA1843987.1"/>
    <property type="molecule type" value="Genomic_DNA"/>
</dbReference>
<reference evidence="1 2" key="1">
    <citation type="journal article" date="2019" name="Int. J. Syst. Evol. Microbiol.">
        <title>The Global Catalogue of Microorganisms (GCM) 10K type strain sequencing project: providing services to taxonomists for standard genome sequencing and annotation.</title>
        <authorList>
            <consortium name="The Broad Institute Genomics Platform"/>
            <consortium name="The Broad Institute Genome Sequencing Center for Infectious Disease"/>
            <person name="Wu L."/>
            <person name="Ma J."/>
        </authorList>
    </citation>
    <scope>NUCLEOTIDE SEQUENCE [LARGE SCALE GENOMIC DNA]</scope>
    <source>
        <strain evidence="1 2">JCM 16009</strain>
    </source>
</reference>
<evidence type="ECO:0000313" key="1">
    <source>
        <dbReference type="EMBL" id="GAA1843987.1"/>
    </source>
</evidence>
<name>A0ABN2MZ30_9PSEU</name>
<gene>
    <name evidence="1" type="ORF">GCM10009836_24210</name>
</gene>
<protein>
    <submittedName>
        <fullName evidence="1">Uncharacterized protein</fullName>
    </submittedName>
</protein>
<organism evidence="1 2">
    <name type="scientific">Pseudonocardia ailaonensis</name>
    <dbReference type="NCBI Taxonomy" id="367279"/>
    <lineage>
        <taxon>Bacteria</taxon>
        <taxon>Bacillati</taxon>
        <taxon>Actinomycetota</taxon>
        <taxon>Actinomycetes</taxon>
        <taxon>Pseudonocardiales</taxon>
        <taxon>Pseudonocardiaceae</taxon>
        <taxon>Pseudonocardia</taxon>
    </lineage>
</organism>
<proteinExistence type="predicted"/>
<evidence type="ECO:0000313" key="2">
    <source>
        <dbReference type="Proteomes" id="UP001500449"/>
    </source>
</evidence>
<keyword evidence="2" id="KW-1185">Reference proteome</keyword>